<dbReference type="GO" id="GO:0000776">
    <property type="term" value="C:kinetochore"/>
    <property type="evidence" value="ECO:0007669"/>
    <property type="project" value="UniProtKB-KW"/>
</dbReference>
<keyword evidence="17" id="KW-1185">Reference proteome</keyword>
<dbReference type="InterPro" id="IPR015943">
    <property type="entry name" value="WD40/YVTN_repeat-like_dom_sf"/>
</dbReference>
<evidence type="ECO:0000256" key="6">
    <source>
        <dbReference type="ARBA" id="ARBA00022737"/>
    </source>
</evidence>
<accession>A0A6J2T0M7</accession>
<comment type="similarity">
    <text evidence="14">Belongs to the WD repeat BUB3 family.</text>
</comment>
<dbReference type="InterPro" id="IPR001680">
    <property type="entry name" value="WD40_rpt"/>
</dbReference>
<keyword evidence="10" id="KW-0539">Nucleus</keyword>
<dbReference type="GO" id="GO:0005634">
    <property type="term" value="C:nucleus"/>
    <property type="evidence" value="ECO:0007669"/>
    <property type="project" value="UniProtKB-SubCell"/>
</dbReference>
<evidence type="ECO:0000256" key="16">
    <source>
        <dbReference type="PROSITE-ProRule" id="PRU00221"/>
    </source>
</evidence>
<sequence length="333" mass="38225">MQSKQIDMRPPEFKLTNPPEDLISAVKFGPKSNQYLVASSWDGTLRFYDVAANSMRQRFAQDAPILDCAFMDIVHVVSGALDNRLRLYDVNTQNENVVGSHEEPIRCVEHAEFVNGILTGSWDKYVKLWDMREKQCVGTYEQNNGKVYSMSVIDEKIVVATSDRKVLIWDLRKMDSYIMKRESSLKYQTRCIRLFPNKEGYVMSSIEGRVAVEYLDHDPEVQRRKFAFKCHREKDKNIEHIYPVNALSFHNVYHTFATGGSDCIVNIWDGFNKKRLCQFHAYDTSISSLNFSSDGSALAIGCSYLDELPEPPATVPSPAIYIRYPTDLETKQK</sequence>
<evidence type="ECO:0000256" key="14">
    <source>
        <dbReference type="ARBA" id="ARBA00037960"/>
    </source>
</evidence>
<keyword evidence="12" id="KW-0131">Cell cycle</keyword>
<dbReference type="Proteomes" id="UP000504634">
    <property type="component" value="Unplaced"/>
</dbReference>
<evidence type="ECO:0000256" key="11">
    <source>
        <dbReference type="ARBA" id="ARBA00023254"/>
    </source>
</evidence>
<keyword evidence="5" id="KW-0132">Cell division</keyword>
<dbReference type="Gene3D" id="2.130.10.10">
    <property type="entry name" value="YVTN repeat-like/Quinoprotein amine dehydrogenase"/>
    <property type="match status" value="1"/>
</dbReference>
<reference evidence="18" key="1">
    <citation type="submission" date="2025-08" db="UniProtKB">
        <authorList>
            <consortium name="RefSeq"/>
        </authorList>
    </citation>
    <scope>IDENTIFICATION</scope>
    <source>
        <strain evidence="18">11010-0011.00</strain>
        <tissue evidence="18">Whole body</tissue>
    </source>
</reference>
<evidence type="ECO:0000256" key="1">
    <source>
        <dbReference type="ARBA" id="ARBA00004123"/>
    </source>
</evidence>
<name>A0A6J2T0M7_DROLE</name>
<keyword evidence="4 16" id="KW-0853">WD repeat</keyword>
<evidence type="ECO:0000256" key="3">
    <source>
        <dbReference type="ARBA" id="ARBA00022454"/>
    </source>
</evidence>
<dbReference type="PRINTS" id="PR00320">
    <property type="entry name" value="GPROTEINBRPT"/>
</dbReference>
<dbReference type="GO" id="GO:0007059">
    <property type="term" value="P:chromosome segregation"/>
    <property type="evidence" value="ECO:0007669"/>
    <property type="project" value="UniProtKB-KW"/>
</dbReference>
<dbReference type="FunFam" id="2.130.10.10:FF:000047">
    <property type="entry name" value="Mitotic checkpoint protein bub3, putative"/>
    <property type="match status" value="1"/>
</dbReference>
<evidence type="ECO:0000313" key="18">
    <source>
        <dbReference type="RefSeq" id="XP_030370451.1"/>
    </source>
</evidence>
<protein>
    <recommendedName>
        <fullName evidence="15">Mitotic checkpoint protein BUB3</fullName>
    </recommendedName>
</protein>
<evidence type="ECO:0000256" key="5">
    <source>
        <dbReference type="ARBA" id="ARBA00022618"/>
    </source>
</evidence>
<dbReference type="InterPro" id="IPR020472">
    <property type="entry name" value="WD40_PAC1"/>
</dbReference>
<dbReference type="PROSITE" id="PS00678">
    <property type="entry name" value="WD_REPEATS_1"/>
    <property type="match status" value="1"/>
</dbReference>
<keyword evidence="6" id="KW-0677">Repeat</keyword>
<dbReference type="Pfam" id="PF00400">
    <property type="entry name" value="WD40"/>
    <property type="match status" value="4"/>
</dbReference>
<comment type="subcellular location">
    <subcellularLocation>
        <location evidence="2">Chromosome</location>
        <location evidence="2">Centromere</location>
        <location evidence="2">Kinetochore</location>
    </subcellularLocation>
    <subcellularLocation>
        <location evidence="1">Nucleus</location>
    </subcellularLocation>
</comment>
<dbReference type="InterPro" id="IPR019775">
    <property type="entry name" value="WD40_repeat_CS"/>
</dbReference>
<evidence type="ECO:0000256" key="10">
    <source>
        <dbReference type="ARBA" id="ARBA00023242"/>
    </source>
</evidence>
<dbReference type="RefSeq" id="XP_030370451.1">
    <property type="nucleotide sequence ID" value="XM_030514591.1"/>
</dbReference>
<evidence type="ECO:0000313" key="17">
    <source>
        <dbReference type="Proteomes" id="UP000504634"/>
    </source>
</evidence>
<dbReference type="InterPro" id="IPR036322">
    <property type="entry name" value="WD40_repeat_dom_sf"/>
</dbReference>
<evidence type="ECO:0000256" key="15">
    <source>
        <dbReference type="ARBA" id="ARBA00040107"/>
    </source>
</evidence>
<dbReference type="SUPFAM" id="SSF50978">
    <property type="entry name" value="WD40 repeat-like"/>
    <property type="match status" value="1"/>
</dbReference>
<gene>
    <name evidence="18" type="primary">LOC115621066</name>
</gene>
<dbReference type="GO" id="GO:0051301">
    <property type="term" value="P:cell division"/>
    <property type="evidence" value="ECO:0007669"/>
    <property type="project" value="UniProtKB-KW"/>
</dbReference>
<dbReference type="AlphaFoldDB" id="A0A6J2T0M7"/>
<keyword evidence="7" id="KW-0498">Mitosis</keyword>
<evidence type="ECO:0000256" key="13">
    <source>
        <dbReference type="ARBA" id="ARBA00023328"/>
    </source>
</evidence>
<proteinExistence type="inferred from homology"/>
<dbReference type="GeneID" id="115621066"/>
<dbReference type="PROSITE" id="PS50294">
    <property type="entry name" value="WD_REPEATS_REGION"/>
    <property type="match status" value="1"/>
</dbReference>
<evidence type="ECO:0000256" key="12">
    <source>
        <dbReference type="ARBA" id="ARBA00023306"/>
    </source>
</evidence>
<keyword evidence="8" id="KW-0159">Chromosome partition</keyword>
<dbReference type="PANTHER" id="PTHR10971">
    <property type="entry name" value="MRNA EXPORT FACTOR AND BUB3"/>
    <property type="match status" value="1"/>
</dbReference>
<keyword evidence="9" id="KW-0995">Kinetochore</keyword>
<dbReference type="OrthoDB" id="10262475at2759"/>
<feature type="repeat" description="WD" evidence="16">
    <location>
        <begin position="98"/>
        <end position="139"/>
    </location>
</feature>
<dbReference type="GO" id="GO:0051321">
    <property type="term" value="P:meiotic cell cycle"/>
    <property type="evidence" value="ECO:0007669"/>
    <property type="project" value="UniProtKB-KW"/>
</dbReference>
<organism evidence="17 18">
    <name type="scientific">Drosophila lebanonensis</name>
    <name type="common">Fruit fly</name>
    <name type="synonym">Scaptodrosophila lebanonensis</name>
    <dbReference type="NCBI Taxonomy" id="7225"/>
    <lineage>
        <taxon>Eukaryota</taxon>
        <taxon>Metazoa</taxon>
        <taxon>Ecdysozoa</taxon>
        <taxon>Arthropoda</taxon>
        <taxon>Hexapoda</taxon>
        <taxon>Insecta</taxon>
        <taxon>Pterygota</taxon>
        <taxon>Neoptera</taxon>
        <taxon>Endopterygota</taxon>
        <taxon>Diptera</taxon>
        <taxon>Brachycera</taxon>
        <taxon>Muscomorpha</taxon>
        <taxon>Ephydroidea</taxon>
        <taxon>Drosophilidae</taxon>
        <taxon>Scaptodrosophila</taxon>
    </lineage>
</organism>
<evidence type="ECO:0000256" key="8">
    <source>
        <dbReference type="ARBA" id="ARBA00022829"/>
    </source>
</evidence>
<dbReference type="SMART" id="SM00320">
    <property type="entry name" value="WD40"/>
    <property type="match status" value="5"/>
</dbReference>
<evidence type="ECO:0000256" key="2">
    <source>
        <dbReference type="ARBA" id="ARBA00004629"/>
    </source>
</evidence>
<evidence type="ECO:0000256" key="9">
    <source>
        <dbReference type="ARBA" id="ARBA00022838"/>
    </source>
</evidence>
<evidence type="ECO:0000256" key="7">
    <source>
        <dbReference type="ARBA" id="ARBA00022776"/>
    </source>
</evidence>
<keyword evidence="3" id="KW-0158">Chromosome</keyword>
<evidence type="ECO:0000256" key="4">
    <source>
        <dbReference type="ARBA" id="ARBA00022574"/>
    </source>
</evidence>
<dbReference type="CTD" id="9184"/>
<feature type="repeat" description="WD" evidence="16">
    <location>
        <begin position="237"/>
        <end position="269"/>
    </location>
</feature>
<keyword evidence="11" id="KW-0469">Meiosis</keyword>
<dbReference type="PROSITE" id="PS50082">
    <property type="entry name" value="WD_REPEATS_2"/>
    <property type="match status" value="2"/>
</dbReference>
<keyword evidence="13" id="KW-0137">Centromere</keyword>